<dbReference type="InterPro" id="IPR028325">
    <property type="entry name" value="VG_K_chnl"/>
</dbReference>
<evidence type="ECO:0000256" key="10">
    <source>
        <dbReference type="ARBA" id="ARBA00023303"/>
    </source>
</evidence>
<keyword evidence="8" id="KW-0406">Ion transport</keyword>
<evidence type="ECO:0000256" key="6">
    <source>
        <dbReference type="ARBA" id="ARBA00022958"/>
    </source>
</evidence>
<dbReference type="GO" id="GO:0034220">
    <property type="term" value="P:monoatomic ion transmembrane transport"/>
    <property type="evidence" value="ECO:0007669"/>
    <property type="project" value="UniProtKB-KW"/>
</dbReference>
<evidence type="ECO:0000256" key="7">
    <source>
        <dbReference type="ARBA" id="ARBA00022989"/>
    </source>
</evidence>
<feature type="transmembrane region" description="Helical" evidence="11">
    <location>
        <begin position="101"/>
        <end position="122"/>
    </location>
</feature>
<dbReference type="InterPro" id="IPR005821">
    <property type="entry name" value="Ion_trans_dom"/>
</dbReference>
<evidence type="ECO:0000256" key="5">
    <source>
        <dbReference type="ARBA" id="ARBA00022826"/>
    </source>
</evidence>
<dbReference type="PANTHER" id="PTHR11537:SF254">
    <property type="entry name" value="POTASSIUM VOLTAGE-GATED CHANNEL PROTEIN SHAB"/>
    <property type="match status" value="1"/>
</dbReference>
<evidence type="ECO:0000256" key="9">
    <source>
        <dbReference type="ARBA" id="ARBA00023136"/>
    </source>
</evidence>
<proteinExistence type="predicted"/>
<keyword evidence="7 11" id="KW-1133">Transmembrane helix</keyword>
<dbReference type="Gene3D" id="1.10.287.70">
    <property type="match status" value="1"/>
</dbReference>
<protein>
    <submittedName>
        <fullName evidence="13">Potassium channel family protein</fullName>
    </submittedName>
</protein>
<dbReference type="Pfam" id="PF00520">
    <property type="entry name" value="Ion_trans"/>
    <property type="match status" value="1"/>
</dbReference>
<dbReference type="Proteomes" id="UP001059252">
    <property type="component" value="Chromosome"/>
</dbReference>
<organism evidence="13 14">
    <name type="scientific">Mycoplasma iguanae</name>
    <dbReference type="NCBI Taxonomy" id="292461"/>
    <lineage>
        <taxon>Bacteria</taxon>
        <taxon>Bacillati</taxon>
        <taxon>Mycoplasmatota</taxon>
        <taxon>Mollicutes</taxon>
        <taxon>Mycoplasmataceae</taxon>
        <taxon>Mycoplasma</taxon>
    </lineage>
</organism>
<evidence type="ECO:0000313" key="14">
    <source>
        <dbReference type="Proteomes" id="UP001059252"/>
    </source>
</evidence>
<feature type="transmembrane region" description="Helical" evidence="11">
    <location>
        <begin position="173"/>
        <end position="194"/>
    </location>
</feature>
<feature type="transmembrane region" description="Helical" evidence="11">
    <location>
        <begin position="37"/>
        <end position="56"/>
    </location>
</feature>
<keyword evidence="5" id="KW-0631">Potassium channel</keyword>
<dbReference type="EMBL" id="CP102734">
    <property type="protein sequence ID" value="UVD81970.1"/>
    <property type="molecule type" value="Genomic_DNA"/>
</dbReference>
<feature type="transmembrane region" description="Helical" evidence="11">
    <location>
        <begin position="249"/>
        <end position="275"/>
    </location>
</feature>
<evidence type="ECO:0000259" key="12">
    <source>
        <dbReference type="Pfam" id="PF00520"/>
    </source>
</evidence>
<dbReference type="SUPFAM" id="SSF81324">
    <property type="entry name" value="Voltage-gated potassium channels"/>
    <property type="match status" value="1"/>
</dbReference>
<keyword evidence="10 13" id="KW-0407">Ion channel</keyword>
<dbReference type="PANTHER" id="PTHR11537">
    <property type="entry name" value="VOLTAGE-GATED POTASSIUM CHANNEL"/>
    <property type="match status" value="1"/>
</dbReference>
<evidence type="ECO:0000256" key="8">
    <source>
        <dbReference type="ARBA" id="ARBA00023065"/>
    </source>
</evidence>
<comment type="subcellular location">
    <subcellularLocation>
        <location evidence="1">Membrane</location>
        <topology evidence="1">Multi-pass membrane protein</topology>
    </subcellularLocation>
</comment>
<dbReference type="RefSeq" id="WP_258211144.1">
    <property type="nucleotide sequence ID" value="NZ_CP102734.1"/>
</dbReference>
<evidence type="ECO:0000256" key="2">
    <source>
        <dbReference type="ARBA" id="ARBA00022448"/>
    </source>
</evidence>
<sequence>MNKKIENFEKKLGCIIWIEKDLKFSTKDTAAVKFGQWVYFGIIFFAISFSLLILAIPKNYQEQLKYWIAGGQLLAAIILIADYLLLFWTVKYTKDWQNPRLKFLFSFSSLFLILGILSSLYPLNNFLELDQGSKQFFSYLEALSVIKVFRFLLLVSIFKSFRVLFEVFRSQKIVLINIFAFIIFIILFLALLIWNAEVSHVKANNWTDQQIEETTNIIKTYWDAIYFSTITLTTIGYGDIIPYAPLTKILVVFVSLLGIALFAIPSGVIAGAFLTKIQENSKNKKKEKEK</sequence>
<evidence type="ECO:0000256" key="1">
    <source>
        <dbReference type="ARBA" id="ARBA00004141"/>
    </source>
</evidence>
<feature type="domain" description="Ion transport" evidence="12">
    <location>
        <begin position="42"/>
        <end position="273"/>
    </location>
</feature>
<accession>A0ABY5RCN4</accession>
<keyword evidence="6" id="KW-0630">Potassium</keyword>
<keyword evidence="14" id="KW-1185">Reference proteome</keyword>
<keyword evidence="9 11" id="KW-0472">Membrane</keyword>
<evidence type="ECO:0000256" key="4">
    <source>
        <dbReference type="ARBA" id="ARBA00022692"/>
    </source>
</evidence>
<evidence type="ECO:0000313" key="13">
    <source>
        <dbReference type="EMBL" id="UVD81970.1"/>
    </source>
</evidence>
<evidence type="ECO:0000256" key="3">
    <source>
        <dbReference type="ARBA" id="ARBA00022538"/>
    </source>
</evidence>
<keyword evidence="2" id="KW-0813">Transport</keyword>
<keyword evidence="4 11" id="KW-0812">Transmembrane</keyword>
<reference evidence="13" key="1">
    <citation type="submission" date="2022-08" db="EMBL/GenBank/DDBJ databases">
        <title>Complete genome of Mycoplasma iguanae type strain 2327.</title>
        <authorList>
            <person name="Spergser J."/>
        </authorList>
    </citation>
    <scope>NUCLEOTIDE SEQUENCE</scope>
    <source>
        <strain evidence="13">2327</strain>
    </source>
</reference>
<name>A0ABY5RCN4_9MOLU</name>
<keyword evidence="3" id="KW-0633">Potassium transport</keyword>
<gene>
    <name evidence="13" type="ORF">NV226_01535</name>
</gene>
<evidence type="ECO:0000256" key="11">
    <source>
        <dbReference type="SAM" id="Phobius"/>
    </source>
</evidence>
<feature type="transmembrane region" description="Helical" evidence="11">
    <location>
        <begin position="142"/>
        <end position="161"/>
    </location>
</feature>
<feature type="transmembrane region" description="Helical" evidence="11">
    <location>
        <begin position="68"/>
        <end position="89"/>
    </location>
</feature>